<name>A0ABX7AU80_9BACI</name>
<proteinExistence type="predicted"/>
<protein>
    <submittedName>
        <fullName evidence="1">Uncharacterized protein</fullName>
    </submittedName>
</protein>
<dbReference type="EMBL" id="CP067341">
    <property type="protein sequence ID" value="QQP11764.1"/>
    <property type="molecule type" value="Genomic_DNA"/>
</dbReference>
<dbReference type="Proteomes" id="UP000596049">
    <property type="component" value="Chromosome"/>
</dbReference>
<sequence length="56" mass="6033">MNADLSYSSAGVQTPVPVATLSVQKTFAEIEELNLRTPCSVVIYLCESETTATTHD</sequence>
<gene>
    <name evidence="1" type="ORF">FJQ98_21675</name>
</gene>
<dbReference type="RefSeq" id="WP_158002940.1">
    <property type="nucleotide sequence ID" value="NZ_CP067341.1"/>
</dbReference>
<organism evidence="1 2">
    <name type="scientific">Lysinibacillus agricola</name>
    <dbReference type="NCBI Taxonomy" id="2590012"/>
    <lineage>
        <taxon>Bacteria</taxon>
        <taxon>Bacillati</taxon>
        <taxon>Bacillota</taxon>
        <taxon>Bacilli</taxon>
        <taxon>Bacillales</taxon>
        <taxon>Bacillaceae</taxon>
        <taxon>Lysinibacillus</taxon>
    </lineage>
</organism>
<evidence type="ECO:0000313" key="2">
    <source>
        <dbReference type="Proteomes" id="UP000596049"/>
    </source>
</evidence>
<evidence type="ECO:0000313" key="1">
    <source>
        <dbReference type="EMBL" id="QQP11764.1"/>
    </source>
</evidence>
<reference evidence="1 2" key="1">
    <citation type="submission" date="2020-01" db="EMBL/GenBank/DDBJ databases">
        <authorList>
            <person name="Liu G."/>
            <person name="Liu B."/>
        </authorList>
    </citation>
    <scope>NUCLEOTIDE SEQUENCE [LARGE SCALE GENOMIC DNA]</scope>
    <source>
        <strain evidence="1 2">FJAT-51161</strain>
    </source>
</reference>
<keyword evidence="2" id="KW-1185">Reference proteome</keyword>
<accession>A0ABX7AU80</accession>